<evidence type="ECO:0000313" key="2">
    <source>
        <dbReference type="EMBL" id="CAF4681795.1"/>
    </source>
</evidence>
<dbReference type="AlphaFoldDB" id="A0A8S2Y0N0"/>
<dbReference type="EMBL" id="CAJOBJ010122247">
    <property type="protein sequence ID" value="CAF4681795.1"/>
    <property type="molecule type" value="Genomic_DNA"/>
</dbReference>
<sequence>MFKSSTNLADVYGITLKLPMLKYHNVLTNPSDLIVTLPVNTDQQR</sequence>
<evidence type="ECO:0000313" key="1">
    <source>
        <dbReference type="EMBL" id="CAF4526404.1"/>
    </source>
</evidence>
<comment type="caution">
    <text evidence="1">The sequence shown here is derived from an EMBL/GenBank/DDBJ whole genome shotgun (WGS) entry which is preliminary data.</text>
</comment>
<protein>
    <submittedName>
        <fullName evidence="1">Uncharacterized protein</fullName>
    </submittedName>
</protein>
<dbReference type="Proteomes" id="UP000676336">
    <property type="component" value="Unassembled WGS sequence"/>
</dbReference>
<name>A0A8S2Y0N0_9BILA</name>
<dbReference type="EMBL" id="CAJOBI010087542">
    <property type="protein sequence ID" value="CAF4526404.1"/>
    <property type="molecule type" value="Genomic_DNA"/>
</dbReference>
<evidence type="ECO:0000313" key="3">
    <source>
        <dbReference type="Proteomes" id="UP000676336"/>
    </source>
</evidence>
<gene>
    <name evidence="2" type="ORF">GIL414_LOCUS42310</name>
    <name evidence="1" type="ORF">SMN809_LOCUS36034</name>
</gene>
<accession>A0A8S2Y0N0</accession>
<proteinExistence type="predicted"/>
<reference evidence="1" key="1">
    <citation type="submission" date="2021-02" db="EMBL/GenBank/DDBJ databases">
        <authorList>
            <person name="Nowell W R."/>
        </authorList>
    </citation>
    <scope>NUCLEOTIDE SEQUENCE</scope>
</reference>
<dbReference type="Proteomes" id="UP000681720">
    <property type="component" value="Unassembled WGS sequence"/>
</dbReference>
<organism evidence="1 3">
    <name type="scientific">Rotaria magnacalcarata</name>
    <dbReference type="NCBI Taxonomy" id="392030"/>
    <lineage>
        <taxon>Eukaryota</taxon>
        <taxon>Metazoa</taxon>
        <taxon>Spiralia</taxon>
        <taxon>Gnathifera</taxon>
        <taxon>Rotifera</taxon>
        <taxon>Eurotatoria</taxon>
        <taxon>Bdelloidea</taxon>
        <taxon>Philodinida</taxon>
        <taxon>Philodinidae</taxon>
        <taxon>Rotaria</taxon>
    </lineage>
</organism>
<feature type="non-terminal residue" evidence="1">
    <location>
        <position position="45"/>
    </location>
</feature>